<name>A0ABV3L142_9RHOB</name>
<keyword evidence="3" id="KW-1185">Reference proteome</keyword>
<gene>
    <name evidence="2" type="ORF">AB0T83_00500</name>
</gene>
<dbReference type="EMBL" id="JBFBVU010000001">
    <property type="protein sequence ID" value="MEV8465258.1"/>
    <property type="molecule type" value="Genomic_DNA"/>
</dbReference>
<keyword evidence="1" id="KW-0732">Signal</keyword>
<organism evidence="2 3">
    <name type="scientific">Meridianimarinicoccus marinus</name>
    <dbReference type="NCBI Taxonomy" id="3231483"/>
    <lineage>
        <taxon>Bacteria</taxon>
        <taxon>Pseudomonadati</taxon>
        <taxon>Pseudomonadota</taxon>
        <taxon>Alphaproteobacteria</taxon>
        <taxon>Rhodobacterales</taxon>
        <taxon>Paracoccaceae</taxon>
        <taxon>Meridianimarinicoccus</taxon>
    </lineage>
</organism>
<reference evidence="2 3" key="1">
    <citation type="submission" date="2024-07" db="EMBL/GenBank/DDBJ databases">
        <authorList>
            <person name="Kang M."/>
        </authorList>
    </citation>
    <scope>NUCLEOTIDE SEQUENCE [LARGE SCALE GENOMIC DNA]</scope>
    <source>
        <strain evidence="2 3">DFM31</strain>
    </source>
</reference>
<protein>
    <submittedName>
        <fullName evidence="2">Uncharacterized protein</fullName>
    </submittedName>
</protein>
<comment type="caution">
    <text evidence="2">The sequence shown here is derived from an EMBL/GenBank/DDBJ whole genome shotgun (WGS) entry which is preliminary data.</text>
</comment>
<evidence type="ECO:0000313" key="2">
    <source>
        <dbReference type="EMBL" id="MEV8465258.1"/>
    </source>
</evidence>
<evidence type="ECO:0000313" key="3">
    <source>
        <dbReference type="Proteomes" id="UP001553161"/>
    </source>
</evidence>
<feature type="chain" id="PRO_5047222887" evidence="1">
    <location>
        <begin position="24"/>
        <end position="41"/>
    </location>
</feature>
<dbReference type="Proteomes" id="UP001553161">
    <property type="component" value="Unassembled WGS sequence"/>
</dbReference>
<sequence>MKVAVTIILLSFALVKISPPAQAQVNCPGTHKPCGNVCCPR</sequence>
<accession>A0ABV3L142</accession>
<feature type="signal peptide" evidence="1">
    <location>
        <begin position="1"/>
        <end position="23"/>
    </location>
</feature>
<dbReference type="RefSeq" id="WP_366190633.1">
    <property type="nucleotide sequence ID" value="NZ_JBFBVU010000001.1"/>
</dbReference>
<evidence type="ECO:0000256" key="1">
    <source>
        <dbReference type="SAM" id="SignalP"/>
    </source>
</evidence>
<proteinExistence type="predicted"/>